<dbReference type="NCBIfam" id="NF037995">
    <property type="entry name" value="TRAP_S1"/>
    <property type="match status" value="1"/>
</dbReference>
<dbReference type="InterPro" id="IPR018389">
    <property type="entry name" value="DctP_fam"/>
</dbReference>
<evidence type="ECO:0000256" key="2">
    <source>
        <dbReference type="SAM" id="SignalP"/>
    </source>
</evidence>
<organism evidence="3 4">
    <name type="scientific">Pyramidobacter piscolens W5455</name>
    <dbReference type="NCBI Taxonomy" id="352165"/>
    <lineage>
        <taxon>Bacteria</taxon>
        <taxon>Thermotogati</taxon>
        <taxon>Synergistota</taxon>
        <taxon>Synergistia</taxon>
        <taxon>Synergistales</taxon>
        <taxon>Dethiosulfovibrionaceae</taxon>
        <taxon>Pyramidobacter</taxon>
    </lineage>
</organism>
<evidence type="ECO:0000313" key="4">
    <source>
        <dbReference type="Proteomes" id="UP000006462"/>
    </source>
</evidence>
<dbReference type="RefSeq" id="WP_009165126.1">
    <property type="nucleotide sequence ID" value="NZ_ADFP01000082.1"/>
</dbReference>
<name>A0ABP2HTA3_9BACT</name>
<dbReference type="Proteomes" id="UP000006462">
    <property type="component" value="Unassembled WGS sequence"/>
</dbReference>
<comment type="caution">
    <text evidence="3">The sequence shown here is derived from an EMBL/GenBank/DDBJ whole genome shotgun (WGS) entry which is preliminary data.</text>
</comment>
<proteinExistence type="predicted"/>
<reference evidence="3 4" key="1">
    <citation type="submission" date="2009-12" db="EMBL/GenBank/DDBJ databases">
        <authorList>
            <person name="Shrivastava S."/>
            <person name="Madupu R."/>
            <person name="Durkin A.S."/>
            <person name="Torralba M."/>
            <person name="Methe B."/>
            <person name="Sutton G.G."/>
            <person name="Strausberg R.L."/>
            <person name="Nelson K.E."/>
        </authorList>
    </citation>
    <scope>NUCLEOTIDE SEQUENCE [LARGE SCALE GENOMIC DNA]</scope>
    <source>
        <strain evidence="3 4">W5455</strain>
    </source>
</reference>
<dbReference type="Pfam" id="PF03480">
    <property type="entry name" value="DctP"/>
    <property type="match status" value="1"/>
</dbReference>
<sequence length="328" mass="36636">MKKLNVLFAAFAVFYMGTAAVAAPWKLATIRPEGSAIDVAVHKFVDDVKKGTDGRIDIQIYPNSVLGDYTTVQELVSLGSVEMQCGSMSWQVDKRLSAFIQPYLVKDWETAKKNYSKGAKFTAFCEEILEKQNVKVLAYWPIYFGGIALTKDVANPLDTEKKNLKVRVPSTKQWEALADAFGFQATPLPFSEFFTAAQTGMVEGIFGAGAENHYVNFKDIMKAEIPINTHFECWPLIINKELYDGLSDADRATLDKAAADFEAERWGAAPPETESYLKKLEEKGIKVYRPTPEQLEHFSEVGRKATFPVLEQICGKKGYEEILATIVD</sequence>
<keyword evidence="1 2" id="KW-0732">Signal</keyword>
<dbReference type="CDD" id="cd13673">
    <property type="entry name" value="PBP2_TRAP_SBP_like_2"/>
    <property type="match status" value="1"/>
</dbReference>
<feature type="signal peptide" evidence="2">
    <location>
        <begin position="1"/>
        <end position="22"/>
    </location>
</feature>
<evidence type="ECO:0000313" key="3">
    <source>
        <dbReference type="EMBL" id="EFB90421.1"/>
    </source>
</evidence>
<evidence type="ECO:0000256" key="1">
    <source>
        <dbReference type="ARBA" id="ARBA00022729"/>
    </source>
</evidence>
<keyword evidence="4" id="KW-1185">Reference proteome</keyword>
<gene>
    <name evidence="3" type="ORF">HMPREF7215_1933</name>
</gene>
<dbReference type="InterPro" id="IPR038404">
    <property type="entry name" value="TRAP_DctP_sf"/>
</dbReference>
<protein>
    <submittedName>
        <fullName evidence="3">Bacterial extracellular solute-binding protein, family 7</fullName>
    </submittedName>
</protein>
<dbReference type="Gene3D" id="3.40.190.170">
    <property type="entry name" value="Bacterial extracellular solute-binding protein, family 7"/>
    <property type="match status" value="1"/>
</dbReference>
<feature type="chain" id="PRO_5046143335" evidence="2">
    <location>
        <begin position="23"/>
        <end position="328"/>
    </location>
</feature>
<dbReference type="PANTHER" id="PTHR33376">
    <property type="match status" value="1"/>
</dbReference>
<accession>A0ABP2HTA3</accession>
<dbReference type="PANTHER" id="PTHR33376:SF5">
    <property type="entry name" value="EXTRACYTOPLASMIC SOLUTE RECEPTOR PROTEIN"/>
    <property type="match status" value="1"/>
</dbReference>
<dbReference type="EMBL" id="ADFP01000082">
    <property type="protein sequence ID" value="EFB90421.1"/>
    <property type="molecule type" value="Genomic_DNA"/>
</dbReference>